<evidence type="ECO:0000313" key="1">
    <source>
        <dbReference type="EMBL" id="KKL94956.1"/>
    </source>
</evidence>
<accession>A0A0F9GWD1</accession>
<gene>
    <name evidence="1" type="ORF">LCGC14_1859480</name>
</gene>
<dbReference type="AlphaFoldDB" id="A0A0F9GWD1"/>
<protein>
    <submittedName>
        <fullName evidence="1">Uncharacterized protein</fullName>
    </submittedName>
</protein>
<proteinExistence type="predicted"/>
<sequence length="49" mass="5802">MIEAKHNRRKKTESIRAKCWCEYCDMAFVGIGEKCHVCGNRMKSKHMKK</sequence>
<name>A0A0F9GWD1_9ZZZZ</name>
<organism evidence="1">
    <name type="scientific">marine sediment metagenome</name>
    <dbReference type="NCBI Taxonomy" id="412755"/>
    <lineage>
        <taxon>unclassified sequences</taxon>
        <taxon>metagenomes</taxon>
        <taxon>ecological metagenomes</taxon>
    </lineage>
</organism>
<dbReference type="EMBL" id="LAZR01018796">
    <property type="protein sequence ID" value="KKL94956.1"/>
    <property type="molecule type" value="Genomic_DNA"/>
</dbReference>
<comment type="caution">
    <text evidence="1">The sequence shown here is derived from an EMBL/GenBank/DDBJ whole genome shotgun (WGS) entry which is preliminary data.</text>
</comment>
<reference evidence="1" key="1">
    <citation type="journal article" date="2015" name="Nature">
        <title>Complex archaea that bridge the gap between prokaryotes and eukaryotes.</title>
        <authorList>
            <person name="Spang A."/>
            <person name="Saw J.H."/>
            <person name="Jorgensen S.L."/>
            <person name="Zaremba-Niedzwiedzka K."/>
            <person name="Martijn J."/>
            <person name="Lind A.E."/>
            <person name="van Eijk R."/>
            <person name="Schleper C."/>
            <person name="Guy L."/>
            <person name="Ettema T.J."/>
        </authorList>
    </citation>
    <scope>NUCLEOTIDE SEQUENCE</scope>
</reference>